<dbReference type="EMBL" id="MH779514">
    <property type="protein sequence ID" value="AYD84643.1"/>
    <property type="molecule type" value="Genomic_DNA"/>
</dbReference>
<keyword evidence="2" id="KW-1185">Reference proteome</keyword>
<name>A0A386KJR3_9CAUD</name>
<sequence length="52" mass="5791">MKVRINFTVDIDPEAWAEEYGTDLDGTPTRGDVQHHAQQIVLQHFGSLGLLA</sequence>
<evidence type="ECO:0000313" key="1">
    <source>
        <dbReference type="EMBL" id="AYD84643.1"/>
    </source>
</evidence>
<dbReference type="KEGG" id="vg:63925760"/>
<reference evidence="1 2" key="1">
    <citation type="submission" date="2018-08" db="EMBL/GenBank/DDBJ databases">
        <authorList>
            <person name="Quesada-Gordillo A."/>
            <person name="Cotto-Pereira A.M."/>
            <person name="Cruz-Lopez C.D."/>
            <person name="Cruz-Ortiz M.A."/>
            <person name="Cruz-Ortiz J.C."/>
            <person name="Davila-Benitez J."/>
            <person name="Deleon-Ruiz I.N."/>
            <person name="Delgado-Rivera C.M."/>
            <person name="Desarden-Rivera Y.C."/>
            <person name="Diaz-Mejia R.M."/>
            <person name="Diaz-Ramos D."/>
            <person name="Estrada-Lozada M."/>
            <person name="Estrada-Mojica S."/>
            <person name="Etienne-Gonzalez P."/>
            <person name="Figueroa-Gomez L."/>
            <person name="Flores-Roque G."/>
            <person name="Gomez-Rosado J.O."/>
            <person name="Gonzalez-Garcia E.M."/>
            <person name="Gonzalez-Leon M.A."/>
            <person name="Gonzalez-Rodriguez J."/>
            <person name="Gonzalez-Santos L.I."/>
            <person name="Goveo-Rivera I.A."/>
            <person name="Gutierrez-Silva J.C."/>
            <person name="Issa-Mahmud S."/>
            <person name="Lopez-Llera J.N."/>
            <person name="Marrero-Visalden G."/>
            <person name="Muyet-Blasini E."/>
            <person name="Ortiz-Torres X.D."/>
            <person name="Palacios-Vallejo J.G."/>
            <person name="Pichardo-Gonzalez P.A."/>
            <person name="Pou-Acosta P.M."/>
            <person name="Rodriguez-Colon F."/>
            <person name="Roig-Laboy C.J."/>
            <person name="Santiago-Mendez J."/>
            <person name="Velez-Velazquez R.M."/>
            <person name="Fernandez-Martinez M."/>
            <person name="Rubin M."/>
            <person name="Vazquez E."/>
            <person name="Garlena R.A."/>
            <person name="Russell D.A."/>
            <person name="Pope W.H."/>
            <person name="Jacobs-Sera D."/>
            <person name="Hatfull G.F."/>
        </authorList>
    </citation>
    <scope>NUCLEOTIDE SEQUENCE [LARGE SCALE GENOMIC DNA]</scope>
</reference>
<accession>A0A386KJR3</accession>
<evidence type="ECO:0000313" key="2">
    <source>
        <dbReference type="Proteomes" id="UP000271313"/>
    </source>
</evidence>
<dbReference type="Proteomes" id="UP000271313">
    <property type="component" value="Segment"/>
</dbReference>
<proteinExistence type="predicted"/>
<protein>
    <submittedName>
        <fullName evidence="1">Uncharacterized protein</fullName>
    </submittedName>
</protein>
<dbReference type="RefSeq" id="YP_010051276.1">
    <property type="nucleotide sequence ID" value="NC_054439.1"/>
</dbReference>
<dbReference type="GeneID" id="63925760"/>
<gene>
    <name evidence="1" type="primary">59</name>
    <name evidence="1" type="ORF">SEA_PAITO_59</name>
</gene>
<organism evidence="1 2">
    <name type="scientific">Mycobacterium phage Paito</name>
    <dbReference type="NCBI Taxonomy" id="2315544"/>
    <lineage>
        <taxon>Viruses</taxon>
        <taxon>Duplodnaviria</taxon>
        <taxon>Heunggongvirae</taxon>
        <taxon>Uroviricota</taxon>
        <taxon>Caudoviricetes</taxon>
        <taxon>Gclasvirinae</taxon>
        <taxon>Liefievirus</taxon>
        <taxon>Liefievirus paito</taxon>
    </lineage>
</organism>